<feature type="compositionally biased region" description="Polar residues" evidence="1">
    <location>
        <begin position="36"/>
        <end position="45"/>
    </location>
</feature>
<keyword evidence="3" id="KW-1185">Reference proteome</keyword>
<dbReference type="GeneID" id="12987030"/>
<gene>
    <name evidence="2" type="ORF">MGG_16632</name>
</gene>
<dbReference type="EMBL" id="CM001233">
    <property type="protein sequence ID" value="EHA51523.1"/>
    <property type="molecule type" value="Genomic_DNA"/>
</dbReference>
<evidence type="ECO:0000256" key="1">
    <source>
        <dbReference type="SAM" id="MobiDB-lite"/>
    </source>
</evidence>
<protein>
    <submittedName>
        <fullName evidence="2">Uncharacterized protein</fullName>
    </submittedName>
</protein>
<dbReference type="InParanoid" id="G4N0U0"/>
<reference evidence="2 3" key="1">
    <citation type="journal article" date="2005" name="Nature">
        <title>The genome sequence of the rice blast fungus Magnaporthe grisea.</title>
        <authorList>
            <person name="Dean R.A."/>
            <person name="Talbot N.J."/>
            <person name="Ebbole D.J."/>
            <person name="Farman M.L."/>
            <person name="Mitchell T.K."/>
            <person name="Orbach M.J."/>
            <person name="Thon M."/>
            <person name="Kulkarni R."/>
            <person name="Xu J.R."/>
            <person name="Pan H."/>
            <person name="Read N.D."/>
            <person name="Lee Y.H."/>
            <person name="Carbone I."/>
            <person name="Brown D."/>
            <person name="Oh Y.Y."/>
            <person name="Donofrio N."/>
            <person name="Jeong J.S."/>
            <person name="Soanes D.M."/>
            <person name="Djonovic S."/>
            <person name="Kolomiets E."/>
            <person name="Rehmeyer C."/>
            <person name="Li W."/>
            <person name="Harding M."/>
            <person name="Kim S."/>
            <person name="Lebrun M.H."/>
            <person name="Bohnert H."/>
            <person name="Coughlan S."/>
            <person name="Butler J."/>
            <person name="Calvo S."/>
            <person name="Ma L.J."/>
            <person name="Nicol R."/>
            <person name="Purcell S."/>
            <person name="Nusbaum C."/>
            <person name="Galagan J.E."/>
            <person name="Birren B.W."/>
        </authorList>
    </citation>
    <scope>NUCLEOTIDE SEQUENCE [LARGE SCALE GENOMIC DNA]</scope>
    <source>
        <strain evidence="3">70-15 / ATCC MYA-4617 / FGSC 8958</strain>
    </source>
</reference>
<dbReference type="KEGG" id="mgr:MGG_16632"/>
<dbReference type="AlphaFoldDB" id="G4N0U0"/>
<sequence length="273" mass="29379">MHAPQILPSRLLVHAISSVRKPGYTAGASLGRRQRISSPKTTQRGSDPPLHLLRLPTLRTRIRGEASRKGPYTAQPLICESWTSRIDGIETGVQGKKEEPIQSTTKAEVLGPACASPFCFSCFFFLSLPSPSFVLRRVGTGNGKVMIGSDILKFGCTAGYRQVGDSMGCGVRFSQESGLFSGGLLDKVVKRRSGFDAEAPLGWVCCIVDPSHLKEASRHGTMCRGNDALPGRVRNTPACQGYAKIGDEETKEKSHDHDVSGDWCGFGGGSRLA</sequence>
<proteinExistence type="predicted"/>
<dbReference type="Proteomes" id="UP000009058">
    <property type="component" value="Chromosome 3"/>
</dbReference>
<accession>G4N0U0</accession>
<dbReference type="OMA" id="LICESWT"/>
<feature type="region of interest" description="Disordered" evidence="1">
    <location>
        <begin position="24"/>
        <end position="50"/>
    </location>
</feature>
<dbReference type="HOGENOM" id="CLU_1019671_0_0_1"/>
<evidence type="ECO:0000313" key="3">
    <source>
        <dbReference type="Proteomes" id="UP000009058"/>
    </source>
</evidence>
<dbReference type="VEuPathDB" id="FungiDB:MGG_16632"/>
<organism evidence="2 3">
    <name type="scientific">Pyricularia oryzae (strain 70-15 / ATCC MYA-4617 / FGSC 8958)</name>
    <name type="common">Rice blast fungus</name>
    <name type="synonym">Magnaporthe oryzae</name>
    <dbReference type="NCBI Taxonomy" id="242507"/>
    <lineage>
        <taxon>Eukaryota</taxon>
        <taxon>Fungi</taxon>
        <taxon>Dikarya</taxon>
        <taxon>Ascomycota</taxon>
        <taxon>Pezizomycotina</taxon>
        <taxon>Sordariomycetes</taxon>
        <taxon>Sordariomycetidae</taxon>
        <taxon>Magnaporthales</taxon>
        <taxon>Pyriculariaceae</taxon>
        <taxon>Pyricularia</taxon>
    </lineage>
</organism>
<reference key="2">
    <citation type="submission" date="2011-05" db="EMBL/GenBank/DDBJ databases">
        <title>The Genome Sequence of Magnaporthe oryzae 70-15.</title>
        <authorList>
            <consortium name="The Broad Institute Genome Sequencing Platform"/>
            <person name="Ma L.-J."/>
            <person name="Dead R."/>
            <person name="Young S.K."/>
            <person name="Zeng Q."/>
            <person name="Gargeya S."/>
            <person name="Fitzgerald M."/>
            <person name="Haas B."/>
            <person name="Abouelleil A."/>
            <person name="Alvarado L."/>
            <person name="Arachchi H.M."/>
            <person name="Berlin A."/>
            <person name="Brown A."/>
            <person name="Chapman S.B."/>
            <person name="Chen Z."/>
            <person name="Dunbar C."/>
            <person name="Freedman E."/>
            <person name="Gearin G."/>
            <person name="Gellesch M."/>
            <person name="Goldberg J."/>
            <person name="Griggs A."/>
            <person name="Gujja S."/>
            <person name="Heiman D."/>
            <person name="Howarth C."/>
            <person name="Larson L."/>
            <person name="Lui A."/>
            <person name="MacDonald P.J.P."/>
            <person name="Mehta T."/>
            <person name="Montmayeur A."/>
            <person name="Murphy C."/>
            <person name="Neiman D."/>
            <person name="Pearson M."/>
            <person name="Priest M."/>
            <person name="Roberts A."/>
            <person name="Saif S."/>
            <person name="Shea T."/>
            <person name="Shenoy N."/>
            <person name="Sisk P."/>
            <person name="Stolte C."/>
            <person name="Sykes S."/>
            <person name="Yandava C."/>
            <person name="Wortman J."/>
            <person name="Nusbaum C."/>
            <person name="Birren B."/>
        </authorList>
    </citation>
    <scope>NUCLEOTIDE SEQUENCE</scope>
    <source>
        <strain>70-15</strain>
    </source>
</reference>
<evidence type="ECO:0000313" key="2">
    <source>
        <dbReference type="EMBL" id="EHA51523.1"/>
    </source>
</evidence>
<dbReference type="RefSeq" id="XP_003711330.1">
    <property type="nucleotide sequence ID" value="XM_003711282.1"/>
</dbReference>
<name>G4N0U0_PYRO7</name>